<dbReference type="AlphaFoldDB" id="A0A369JMI4"/>
<feature type="compositionally biased region" description="Low complexity" evidence="1">
    <location>
        <begin position="72"/>
        <end position="85"/>
    </location>
</feature>
<evidence type="ECO:0000256" key="1">
    <source>
        <dbReference type="SAM" id="MobiDB-lite"/>
    </source>
</evidence>
<evidence type="ECO:0000313" key="2">
    <source>
        <dbReference type="EMBL" id="RDB22562.1"/>
    </source>
</evidence>
<sequence>MSSRAQVITSKLDTKPWQKGSGMADVDNYVPLGKSQVMPFCNSVVLCKSFHHIPSPCHHPSHVRYGSATDHQGQAKAADANQAKK</sequence>
<dbReference type="Proteomes" id="UP000076154">
    <property type="component" value="Unassembled WGS sequence"/>
</dbReference>
<keyword evidence="3" id="KW-1185">Reference proteome</keyword>
<accession>A0A369JMI4</accession>
<dbReference type="InParanoid" id="A0A369JMI4"/>
<comment type="caution">
    <text evidence="2">The sequence shown here is derived from an EMBL/GenBank/DDBJ whole genome shotgun (WGS) entry which is preliminary data.</text>
</comment>
<feature type="compositionally biased region" description="Polar residues" evidence="1">
    <location>
        <begin position="1"/>
        <end position="11"/>
    </location>
</feature>
<proteinExistence type="predicted"/>
<feature type="region of interest" description="Disordered" evidence="1">
    <location>
        <begin position="1"/>
        <end position="20"/>
    </location>
</feature>
<dbReference type="EMBL" id="LUEZ02000049">
    <property type="protein sequence ID" value="RDB22562.1"/>
    <property type="molecule type" value="Genomic_DNA"/>
</dbReference>
<name>A0A369JMI4_HYPMA</name>
<organism evidence="2 3">
    <name type="scientific">Hypsizygus marmoreus</name>
    <name type="common">White beech mushroom</name>
    <name type="synonym">Agaricus marmoreus</name>
    <dbReference type="NCBI Taxonomy" id="39966"/>
    <lineage>
        <taxon>Eukaryota</taxon>
        <taxon>Fungi</taxon>
        <taxon>Dikarya</taxon>
        <taxon>Basidiomycota</taxon>
        <taxon>Agaricomycotina</taxon>
        <taxon>Agaricomycetes</taxon>
        <taxon>Agaricomycetidae</taxon>
        <taxon>Agaricales</taxon>
        <taxon>Tricholomatineae</taxon>
        <taxon>Lyophyllaceae</taxon>
        <taxon>Hypsizygus</taxon>
    </lineage>
</organism>
<reference evidence="2" key="1">
    <citation type="submission" date="2018-04" db="EMBL/GenBank/DDBJ databases">
        <title>Whole genome sequencing of Hypsizygus marmoreus.</title>
        <authorList>
            <person name="Choi I.-G."/>
            <person name="Min B."/>
            <person name="Kim J.-G."/>
            <person name="Kim S."/>
            <person name="Oh Y.-L."/>
            <person name="Kong W.-S."/>
            <person name="Park H."/>
            <person name="Jeong J."/>
            <person name="Song E.-S."/>
        </authorList>
    </citation>
    <scope>NUCLEOTIDE SEQUENCE [LARGE SCALE GENOMIC DNA]</scope>
    <source>
        <strain evidence="2">51987-8</strain>
    </source>
</reference>
<feature type="region of interest" description="Disordered" evidence="1">
    <location>
        <begin position="62"/>
        <end position="85"/>
    </location>
</feature>
<evidence type="ECO:0000313" key="3">
    <source>
        <dbReference type="Proteomes" id="UP000076154"/>
    </source>
</evidence>
<gene>
    <name evidence="2" type="ORF">Hypma_010382</name>
</gene>
<protein>
    <submittedName>
        <fullName evidence="2">Uncharacterized protein</fullName>
    </submittedName>
</protein>